<accession>A0A6J5XMY8</accession>
<reference evidence="3 4" key="2">
    <citation type="submission" date="2020-05" db="EMBL/GenBank/DDBJ databases">
        <authorList>
            <person name="Campoy J."/>
            <person name="Schneeberger K."/>
            <person name="Spophaly S."/>
        </authorList>
    </citation>
    <scope>NUCLEOTIDE SEQUENCE [LARGE SCALE GENOMIC DNA]</scope>
    <source>
        <strain evidence="3">PruArmRojPasFocal</strain>
    </source>
</reference>
<dbReference type="OrthoDB" id="1741773at2759"/>
<feature type="region of interest" description="Disordered" evidence="1">
    <location>
        <begin position="1"/>
        <end position="21"/>
    </location>
</feature>
<dbReference type="AlphaFoldDB" id="A0A6J5XMY8"/>
<evidence type="ECO:0000256" key="1">
    <source>
        <dbReference type="SAM" id="MobiDB-lite"/>
    </source>
</evidence>
<evidence type="ECO:0000313" key="3">
    <source>
        <dbReference type="EMBL" id="CAB4313432.1"/>
    </source>
</evidence>
<gene>
    <name evidence="2" type="ORF">CURHAP_LOCUS38757</name>
    <name evidence="3" type="ORF">ORAREDHAP_LOCUS36395</name>
</gene>
<feature type="compositionally biased region" description="Polar residues" evidence="1">
    <location>
        <begin position="1"/>
        <end position="10"/>
    </location>
</feature>
<reference evidence="5" key="1">
    <citation type="journal article" date="2020" name="Genome Biol.">
        <title>Gamete binning: chromosome-level and haplotype-resolved genome assembly enabled by high-throughput single-cell sequencing of gamete genomes.</title>
        <authorList>
            <person name="Campoy J.A."/>
            <person name="Sun H."/>
            <person name="Goel M."/>
            <person name="Jiao W.-B."/>
            <person name="Folz-Donahue K."/>
            <person name="Wang N."/>
            <person name="Rubio M."/>
            <person name="Liu C."/>
            <person name="Kukat C."/>
            <person name="Ruiz D."/>
            <person name="Huettel B."/>
            <person name="Schneeberger K."/>
        </authorList>
    </citation>
    <scope>NUCLEOTIDE SEQUENCE [LARGE SCALE GENOMIC DNA]</scope>
    <source>
        <strain evidence="5">cv. Rojo Pasion</strain>
    </source>
</reference>
<evidence type="ECO:0000313" key="5">
    <source>
        <dbReference type="Proteomes" id="UP000507245"/>
    </source>
</evidence>
<evidence type="ECO:0000313" key="2">
    <source>
        <dbReference type="EMBL" id="CAB4283678.1"/>
    </source>
</evidence>
<evidence type="ECO:0000313" key="4">
    <source>
        <dbReference type="Proteomes" id="UP000507222"/>
    </source>
</evidence>
<name>A0A6J5XMY8_PRUAR</name>
<proteinExistence type="predicted"/>
<dbReference type="Proteomes" id="UP000507222">
    <property type="component" value="Unassembled WGS sequence"/>
</dbReference>
<dbReference type="Proteomes" id="UP000507245">
    <property type="component" value="Unassembled WGS sequence"/>
</dbReference>
<sequence>MSQGDCSETLSKQRDTPGPTVGLGTCYVVNKSQTLVATIEIQNMFVNEIGLITRVNAPLNVNGWKKVTLEQKMDMAKALKVNTYFL</sequence>
<dbReference type="EMBL" id="CAEKDK010000006">
    <property type="protein sequence ID" value="CAB4283678.1"/>
    <property type="molecule type" value="Genomic_DNA"/>
</dbReference>
<dbReference type="EMBL" id="CAEKKB010000006">
    <property type="protein sequence ID" value="CAB4313432.1"/>
    <property type="molecule type" value="Genomic_DNA"/>
</dbReference>
<organism evidence="3 5">
    <name type="scientific">Prunus armeniaca</name>
    <name type="common">Apricot</name>
    <name type="synonym">Armeniaca vulgaris</name>
    <dbReference type="NCBI Taxonomy" id="36596"/>
    <lineage>
        <taxon>Eukaryota</taxon>
        <taxon>Viridiplantae</taxon>
        <taxon>Streptophyta</taxon>
        <taxon>Embryophyta</taxon>
        <taxon>Tracheophyta</taxon>
        <taxon>Spermatophyta</taxon>
        <taxon>Magnoliopsida</taxon>
        <taxon>eudicotyledons</taxon>
        <taxon>Gunneridae</taxon>
        <taxon>Pentapetalae</taxon>
        <taxon>rosids</taxon>
        <taxon>fabids</taxon>
        <taxon>Rosales</taxon>
        <taxon>Rosaceae</taxon>
        <taxon>Amygdaloideae</taxon>
        <taxon>Amygdaleae</taxon>
        <taxon>Prunus</taxon>
    </lineage>
</organism>
<protein>
    <submittedName>
        <fullName evidence="3">Uncharacterized protein</fullName>
    </submittedName>
</protein>
<keyword evidence="5" id="KW-1185">Reference proteome</keyword>